<feature type="compositionally biased region" description="Basic and acidic residues" evidence="1">
    <location>
        <begin position="25"/>
        <end position="45"/>
    </location>
</feature>
<keyword evidence="3" id="KW-1185">Reference proteome</keyword>
<protein>
    <submittedName>
        <fullName evidence="2">Uncharacterized protein</fullName>
    </submittedName>
</protein>
<sequence length="157" mass="17903">MSGKSAADDFFGIEYMSSQQPSKADGQDAEKDSSSGSSDERKNPHQNDIAEEDAQLSGTDFLDMAFFGNKLKHHEDIMSEQNPSHSYDFFEENFFKKKSLKYIEDHQDETKKRAPIKGSRKHVEKSIWERKEGTFGPSEVENDFEVIYGVECLLSFA</sequence>
<dbReference type="EMBL" id="UYYB01008204">
    <property type="protein sequence ID" value="VDM68248.1"/>
    <property type="molecule type" value="Genomic_DNA"/>
</dbReference>
<organism evidence="2 3">
    <name type="scientific">Strongylus vulgaris</name>
    <name type="common">Blood worm</name>
    <dbReference type="NCBI Taxonomy" id="40348"/>
    <lineage>
        <taxon>Eukaryota</taxon>
        <taxon>Metazoa</taxon>
        <taxon>Ecdysozoa</taxon>
        <taxon>Nematoda</taxon>
        <taxon>Chromadorea</taxon>
        <taxon>Rhabditida</taxon>
        <taxon>Rhabditina</taxon>
        <taxon>Rhabditomorpha</taxon>
        <taxon>Strongyloidea</taxon>
        <taxon>Strongylidae</taxon>
        <taxon>Strongylus</taxon>
    </lineage>
</organism>
<accession>A0A3P7KJU6</accession>
<evidence type="ECO:0000313" key="3">
    <source>
        <dbReference type="Proteomes" id="UP000270094"/>
    </source>
</evidence>
<evidence type="ECO:0000313" key="2">
    <source>
        <dbReference type="EMBL" id="VDM68248.1"/>
    </source>
</evidence>
<feature type="region of interest" description="Disordered" evidence="1">
    <location>
        <begin position="1"/>
        <end position="54"/>
    </location>
</feature>
<name>A0A3P7KJU6_STRVU</name>
<dbReference type="OrthoDB" id="5875406at2759"/>
<reference evidence="2 3" key="1">
    <citation type="submission" date="2018-11" db="EMBL/GenBank/DDBJ databases">
        <authorList>
            <consortium name="Pathogen Informatics"/>
        </authorList>
    </citation>
    <scope>NUCLEOTIDE SEQUENCE [LARGE SCALE GENOMIC DNA]</scope>
</reference>
<proteinExistence type="predicted"/>
<dbReference type="Proteomes" id="UP000270094">
    <property type="component" value="Unassembled WGS sequence"/>
</dbReference>
<dbReference type="AlphaFoldDB" id="A0A3P7KJU6"/>
<evidence type="ECO:0000256" key="1">
    <source>
        <dbReference type="SAM" id="MobiDB-lite"/>
    </source>
</evidence>
<gene>
    <name evidence="2" type="ORF">SVUK_LOCUS3246</name>
</gene>